<dbReference type="AlphaFoldDB" id="A0A498P3N6"/>
<name>A0A498P3N6_LABRO</name>
<feature type="region of interest" description="Disordered" evidence="1">
    <location>
        <begin position="107"/>
        <end position="155"/>
    </location>
</feature>
<accession>A0A498P3N6</accession>
<protein>
    <submittedName>
        <fullName evidence="2">Cadherin-2A-like isoform X1</fullName>
    </submittedName>
</protein>
<dbReference type="EMBL" id="QBIY01002120">
    <property type="protein sequence ID" value="RXN39292.1"/>
    <property type="molecule type" value="Genomic_DNA"/>
</dbReference>
<proteinExistence type="predicted"/>
<dbReference type="Proteomes" id="UP000290572">
    <property type="component" value="Unassembled WGS sequence"/>
</dbReference>
<feature type="compositionally biased region" description="Low complexity" evidence="1">
    <location>
        <begin position="145"/>
        <end position="155"/>
    </location>
</feature>
<organism evidence="2 3">
    <name type="scientific">Labeo rohita</name>
    <name type="common">Indian major carp</name>
    <name type="synonym">Cyprinus rohita</name>
    <dbReference type="NCBI Taxonomy" id="84645"/>
    <lineage>
        <taxon>Eukaryota</taxon>
        <taxon>Metazoa</taxon>
        <taxon>Chordata</taxon>
        <taxon>Craniata</taxon>
        <taxon>Vertebrata</taxon>
        <taxon>Euteleostomi</taxon>
        <taxon>Actinopterygii</taxon>
        <taxon>Neopterygii</taxon>
        <taxon>Teleostei</taxon>
        <taxon>Ostariophysi</taxon>
        <taxon>Cypriniformes</taxon>
        <taxon>Cyprinidae</taxon>
        <taxon>Labeoninae</taxon>
        <taxon>Labeonini</taxon>
        <taxon>Labeo</taxon>
    </lineage>
</organism>
<feature type="compositionally biased region" description="Basic and acidic residues" evidence="1">
    <location>
        <begin position="133"/>
        <end position="143"/>
    </location>
</feature>
<evidence type="ECO:0000256" key="1">
    <source>
        <dbReference type="SAM" id="MobiDB-lite"/>
    </source>
</evidence>
<evidence type="ECO:0000313" key="3">
    <source>
        <dbReference type="Proteomes" id="UP000290572"/>
    </source>
</evidence>
<reference evidence="2 3" key="1">
    <citation type="submission" date="2018-03" db="EMBL/GenBank/DDBJ databases">
        <title>Draft genome sequence of Rohu Carp (Labeo rohita).</title>
        <authorList>
            <person name="Das P."/>
            <person name="Kushwaha B."/>
            <person name="Joshi C.G."/>
            <person name="Kumar D."/>
            <person name="Nagpure N.S."/>
            <person name="Sahoo L."/>
            <person name="Das S.P."/>
            <person name="Bit A."/>
            <person name="Patnaik S."/>
            <person name="Meher P.K."/>
            <person name="Jayasankar P."/>
            <person name="Koringa P.G."/>
            <person name="Patel N.V."/>
            <person name="Hinsu A.T."/>
            <person name="Kumar R."/>
            <person name="Pandey M."/>
            <person name="Agarwal S."/>
            <person name="Srivastava S."/>
            <person name="Singh M."/>
            <person name="Iquebal M.A."/>
            <person name="Jaiswal S."/>
            <person name="Angadi U.B."/>
            <person name="Kumar N."/>
            <person name="Raza M."/>
            <person name="Shah T.M."/>
            <person name="Rai A."/>
            <person name="Jena J.K."/>
        </authorList>
    </citation>
    <scope>NUCLEOTIDE SEQUENCE [LARGE SCALE GENOMIC DNA]</scope>
    <source>
        <strain evidence="2">DASCIFA01</strain>
        <tissue evidence="2">Testis</tissue>
    </source>
</reference>
<dbReference type="STRING" id="84645.A0A498P3N6"/>
<sequence length="183" mass="20095">MSFYVNSLGLFLKRYSQHSQDKARTYSSWAQAGALDPGQYTTQGAALYGRFCYSSHTLPVLRRSQGPYEPGISELAYRLPGNQPDHSLVIQNQAAVVGPLEPGAIYMPTAEAGHGSKEGTASQDGATASEGGTPRKNDSKDDASSDAQQSQSQSQDLDWVKQHTYIFIIYLRITMFRITKLLL</sequence>
<comment type="caution">
    <text evidence="2">The sequence shown here is derived from an EMBL/GenBank/DDBJ whole genome shotgun (WGS) entry which is preliminary data.</text>
</comment>
<evidence type="ECO:0000313" key="2">
    <source>
        <dbReference type="EMBL" id="RXN39292.1"/>
    </source>
</evidence>
<keyword evidence="3" id="KW-1185">Reference proteome</keyword>
<gene>
    <name evidence="2" type="ORF">ROHU_000322</name>
</gene>